<organism evidence="1">
    <name type="scientific">Brachypodium distachyon</name>
    <name type="common">Purple false brome</name>
    <name type="synonym">Trachynia distachya</name>
    <dbReference type="NCBI Taxonomy" id="15368"/>
    <lineage>
        <taxon>Eukaryota</taxon>
        <taxon>Viridiplantae</taxon>
        <taxon>Streptophyta</taxon>
        <taxon>Embryophyta</taxon>
        <taxon>Tracheophyta</taxon>
        <taxon>Spermatophyta</taxon>
        <taxon>Magnoliopsida</taxon>
        <taxon>Liliopsida</taxon>
        <taxon>Poales</taxon>
        <taxon>Poaceae</taxon>
        <taxon>BOP clade</taxon>
        <taxon>Pooideae</taxon>
        <taxon>Stipodae</taxon>
        <taxon>Brachypodieae</taxon>
        <taxon>Brachypodium</taxon>
    </lineage>
</organism>
<evidence type="ECO:0008006" key="4">
    <source>
        <dbReference type="Google" id="ProtNLM"/>
    </source>
</evidence>
<dbReference type="Proteomes" id="UP000008810">
    <property type="component" value="Chromosome 2"/>
</dbReference>
<accession>A0A0Q3K7K3</accession>
<reference evidence="1" key="2">
    <citation type="submission" date="2017-06" db="EMBL/GenBank/DDBJ databases">
        <title>WGS assembly of Brachypodium distachyon.</title>
        <authorList>
            <consortium name="The International Brachypodium Initiative"/>
            <person name="Lucas S."/>
            <person name="Harmon-Smith M."/>
            <person name="Lail K."/>
            <person name="Tice H."/>
            <person name="Grimwood J."/>
            <person name="Bruce D."/>
            <person name="Barry K."/>
            <person name="Shu S."/>
            <person name="Lindquist E."/>
            <person name="Wang M."/>
            <person name="Pitluck S."/>
            <person name="Vogel J.P."/>
            <person name="Garvin D.F."/>
            <person name="Mockler T.C."/>
            <person name="Schmutz J."/>
            <person name="Rokhsar D."/>
            <person name="Bevan M.W."/>
        </authorList>
    </citation>
    <scope>NUCLEOTIDE SEQUENCE</scope>
    <source>
        <strain evidence="1">Bd21</strain>
    </source>
</reference>
<dbReference type="PANTHER" id="PTHR32133:SF360">
    <property type="entry name" value="F-BOX DOMAIN-CONTAINING PROTEIN"/>
    <property type="match status" value="1"/>
</dbReference>
<name>A0A0Q3K7K3_BRADI</name>
<dbReference type="EnsemblPlants" id="KQK06825">
    <property type="protein sequence ID" value="KQK06825"/>
    <property type="gene ID" value="BRADI_2g30376v3"/>
</dbReference>
<protein>
    <recommendedName>
        <fullName evidence="4">F-box domain-containing protein</fullName>
    </recommendedName>
</protein>
<proteinExistence type="predicted"/>
<evidence type="ECO:0000313" key="2">
    <source>
        <dbReference type="EnsemblPlants" id="KQK06825"/>
    </source>
</evidence>
<dbReference type="SUPFAM" id="SSF81383">
    <property type="entry name" value="F-box domain"/>
    <property type="match status" value="1"/>
</dbReference>
<keyword evidence="3" id="KW-1185">Reference proteome</keyword>
<dbReference type="Gramene" id="KQK06825">
    <property type="protein sequence ID" value="KQK06825"/>
    <property type="gene ID" value="BRADI_2g30376v3"/>
</dbReference>
<dbReference type="PANTHER" id="PTHR32133">
    <property type="entry name" value="OS07G0120400 PROTEIN"/>
    <property type="match status" value="1"/>
</dbReference>
<dbReference type="AlphaFoldDB" id="A0A0Q3K7K3"/>
<gene>
    <name evidence="1" type="ORF">BRADI_2g30376v3</name>
</gene>
<reference evidence="1 2" key="1">
    <citation type="journal article" date="2010" name="Nature">
        <title>Genome sequencing and analysis of the model grass Brachypodium distachyon.</title>
        <authorList>
            <consortium name="International Brachypodium Initiative"/>
        </authorList>
    </citation>
    <scope>NUCLEOTIDE SEQUENCE [LARGE SCALE GENOMIC DNA]</scope>
    <source>
        <strain evidence="1 2">Bd21</strain>
    </source>
</reference>
<dbReference type="EMBL" id="CM000881">
    <property type="protein sequence ID" value="KQK06825.1"/>
    <property type="molecule type" value="Genomic_DNA"/>
</dbReference>
<evidence type="ECO:0000313" key="1">
    <source>
        <dbReference type="EMBL" id="KQK06825.1"/>
    </source>
</evidence>
<dbReference type="InParanoid" id="A0A0Q3K7K3"/>
<sequence>MALPDELVEEIFLRLPPDEPKTWRLRISRPEFLHRLYEIHRNPPLLGFFKTMQSAVTSQPSIFIPATAHGLSLTPRSRGQDWSFLEYRHGQVLLYATTERRYQLIVWEPITGHELFLPELPVNMSGRTFFSAAVVCASDGCDRHDCHMGPFRLVFFSSCGPPMAPATWTYEYSFETVGWCEQFVPFLTVSPRPIVLVGNSLLCFLCTMPQFGNLYCVLQYDFVVPSIRIITVPMSTNSQYGLGTLMLAKNGGPGAVEVSYSDANEHFSITQWTLYGKFWAAREIQVGRPYPRDAFSQSYRVNGIIYTEETNTIIVNTCGGILRIELDSNQAEKEEAGSSTSMQDAILSLQGPRGLFYLDHVTYERIVRL</sequence>
<evidence type="ECO:0000313" key="3">
    <source>
        <dbReference type="Proteomes" id="UP000008810"/>
    </source>
</evidence>
<reference evidence="2" key="3">
    <citation type="submission" date="2018-08" db="UniProtKB">
        <authorList>
            <consortium name="EnsemblPlants"/>
        </authorList>
    </citation>
    <scope>IDENTIFICATION</scope>
    <source>
        <strain evidence="2">cv. Bd21</strain>
    </source>
</reference>
<dbReference type="InterPro" id="IPR036047">
    <property type="entry name" value="F-box-like_dom_sf"/>
</dbReference>